<feature type="region of interest" description="Disordered" evidence="1">
    <location>
        <begin position="1"/>
        <end position="37"/>
    </location>
</feature>
<dbReference type="RefSeq" id="WP_184312079.1">
    <property type="nucleotide sequence ID" value="NZ_JACHEN010000025.1"/>
</dbReference>
<feature type="compositionally biased region" description="Basic and acidic residues" evidence="1">
    <location>
        <begin position="1"/>
        <end position="25"/>
    </location>
</feature>
<gene>
    <name evidence="2" type="ORF">HNQ80_003705</name>
</gene>
<reference evidence="2 3" key="1">
    <citation type="submission" date="2020-08" db="EMBL/GenBank/DDBJ databases">
        <title>Genomic Encyclopedia of Type Strains, Phase IV (KMG-IV): sequencing the most valuable type-strain genomes for metagenomic binning, comparative biology and taxonomic classification.</title>
        <authorList>
            <person name="Goeker M."/>
        </authorList>
    </citation>
    <scope>NUCLEOTIDE SEQUENCE [LARGE SCALE GENOMIC DNA]</scope>
    <source>
        <strain evidence="2 3">DSM 103526</strain>
    </source>
</reference>
<comment type="caution">
    <text evidence="2">The sequence shown here is derived from an EMBL/GenBank/DDBJ whole genome shotgun (WGS) entry which is preliminary data.</text>
</comment>
<protein>
    <submittedName>
        <fullName evidence="2">Uncharacterized protein</fullName>
    </submittedName>
</protein>
<accession>A0A841L359</accession>
<sequence length="80" mass="8962">MEKDNHPQFQTEEKEANQNEAKNPDALDNDVSGENESLLHRLGEVNVMPDGMLSAVNETTYVNSIISENAEEINDDSEKK</sequence>
<proteinExistence type="predicted"/>
<name>A0A841L359_9FIRM</name>
<dbReference type="EMBL" id="JACHEN010000025">
    <property type="protein sequence ID" value="MBB6217582.1"/>
    <property type="molecule type" value="Genomic_DNA"/>
</dbReference>
<dbReference type="Proteomes" id="UP000579281">
    <property type="component" value="Unassembled WGS sequence"/>
</dbReference>
<evidence type="ECO:0000256" key="1">
    <source>
        <dbReference type="SAM" id="MobiDB-lite"/>
    </source>
</evidence>
<evidence type="ECO:0000313" key="3">
    <source>
        <dbReference type="Proteomes" id="UP000579281"/>
    </source>
</evidence>
<evidence type="ECO:0000313" key="2">
    <source>
        <dbReference type="EMBL" id="MBB6217582.1"/>
    </source>
</evidence>
<organism evidence="2 3">
    <name type="scientific">Anaerosolibacter carboniphilus</name>
    <dbReference type="NCBI Taxonomy" id="1417629"/>
    <lineage>
        <taxon>Bacteria</taxon>
        <taxon>Bacillati</taxon>
        <taxon>Bacillota</taxon>
        <taxon>Clostridia</taxon>
        <taxon>Peptostreptococcales</taxon>
        <taxon>Thermotaleaceae</taxon>
        <taxon>Anaerosolibacter</taxon>
    </lineage>
</organism>
<dbReference type="AlphaFoldDB" id="A0A841L359"/>
<keyword evidence="3" id="KW-1185">Reference proteome</keyword>